<reference evidence="2 3" key="1">
    <citation type="submission" date="2014-05" db="EMBL/GenBank/DDBJ databases">
        <title>Draft genome sequence of a rare smut relative, Tilletiaria anomala UBC 951.</title>
        <authorList>
            <consortium name="DOE Joint Genome Institute"/>
            <person name="Toome M."/>
            <person name="Kuo A."/>
            <person name="Henrissat B."/>
            <person name="Lipzen A."/>
            <person name="Tritt A."/>
            <person name="Yoshinaga Y."/>
            <person name="Zane M."/>
            <person name="Barry K."/>
            <person name="Grigoriev I.V."/>
            <person name="Spatafora J.W."/>
            <person name="Aimea M.C."/>
        </authorList>
    </citation>
    <scope>NUCLEOTIDE SEQUENCE [LARGE SCALE GENOMIC DNA]</scope>
    <source>
        <strain evidence="2 3">UBC 951</strain>
    </source>
</reference>
<accession>A0A066VZH8</accession>
<gene>
    <name evidence="2" type="ORF">K437DRAFT_145464</name>
</gene>
<evidence type="ECO:0000313" key="3">
    <source>
        <dbReference type="Proteomes" id="UP000027361"/>
    </source>
</evidence>
<organism evidence="2 3">
    <name type="scientific">Tilletiaria anomala (strain ATCC 24038 / CBS 436.72 / UBC 951)</name>
    <dbReference type="NCBI Taxonomy" id="1037660"/>
    <lineage>
        <taxon>Eukaryota</taxon>
        <taxon>Fungi</taxon>
        <taxon>Dikarya</taxon>
        <taxon>Basidiomycota</taxon>
        <taxon>Ustilaginomycotina</taxon>
        <taxon>Exobasidiomycetes</taxon>
        <taxon>Georgefischeriales</taxon>
        <taxon>Tilletiariaceae</taxon>
        <taxon>Tilletiaria</taxon>
    </lineage>
</organism>
<dbReference type="EMBL" id="JMSN01000057">
    <property type="protein sequence ID" value="KDN43925.1"/>
    <property type="molecule type" value="Genomic_DNA"/>
</dbReference>
<dbReference type="HOGENOM" id="CLU_1750975_0_0_1"/>
<protein>
    <submittedName>
        <fullName evidence="2">Uncharacterized protein</fullName>
    </submittedName>
</protein>
<dbReference type="RefSeq" id="XP_013242546.1">
    <property type="nucleotide sequence ID" value="XM_013387092.1"/>
</dbReference>
<dbReference type="AlphaFoldDB" id="A0A066VZH8"/>
<feature type="region of interest" description="Disordered" evidence="1">
    <location>
        <begin position="96"/>
        <end position="123"/>
    </location>
</feature>
<evidence type="ECO:0000313" key="2">
    <source>
        <dbReference type="EMBL" id="KDN43925.1"/>
    </source>
</evidence>
<evidence type="ECO:0000256" key="1">
    <source>
        <dbReference type="SAM" id="MobiDB-lite"/>
    </source>
</evidence>
<keyword evidence="3" id="KW-1185">Reference proteome</keyword>
<dbReference type="GeneID" id="25261577"/>
<proteinExistence type="predicted"/>
<dbReference type="Proteomes" id="UP000027361">
    <property type="component" value="Unassembled WGS sequence"/>
</dbReference>
<comment type="caution">
    <text evidence="2">The sequence shown here is derived from an EMBL/GenBank/DDBJ whole genome shotgun (WGS) entry which is preliminary data.</text>
</comment>
<name>A0A066VZH8_TILAU</name>
<dbReference type="InParanoid" id="A0A066VZH8"/>
<sequence length="149" mass="16758">MLYPRDEVRCRDKNAYCYAAFTSLIHTARPRILAAICSIVRHNCIRSPVSRFPSSSASSQYHHRIIARTMCPQSYHRIPCVQSANSLPSCIDCKYGARPGPRPRGPAARVQTKSSHKSDDSDDKRLRHATFQILVAVRISYARPPAHAI</sequence>